<dbReference type="PIRSF" id="PIRSF032131">
    <property type="entry name" value="UCP032131"/>
    <property type="match status" value="1"/>
</dbReference>
<feature type="region of interest" description="Disordered" evidence="1">
    <location>
        <begin position="49"/>
        <end position="88"/>
    </location>
</feature>
<gene>
    <name evidence="2" type="ORF">SAMN05421757_11115</name>
</gene>
<protein>
    <recommendedName>
        <fullName evidence="4">DUF1178 family protein</fullName>
    </recommendedName>
</protein>
<proteinExistence type="predicted"/>
<evidence type="ECO:0008006" key="4">
    <source>
        <dbReference type="Google" id="ProtNLM"/>
    </source>
</evidence>
<keyword evidence="3" id="KW-1185">Reference proteome</keyword>
<dbReference type="InterPro" id="IPR009562">
    <property type="entry name" value="DUF1178"/>
</dbReference>
<name>A0A239LSI2_9RHOB</name>
<reference evidence="2 3" key="1">
    <citation type="submission" date="2017-06" db="EMBL/GenBank/DDBJ databases">
        <authorList>
            <person name="Kim H.J."/>
            <person name="Triplett B.A."/>
        </authorList>
    </citation>
    <scope>NUCLEOTIDE SEQUENCE [LARGE SCALE GENOMIC DNA]</scope>
    <source>
        <strain evidence="2 3">DSM 29339</strain>
    </source>
</reference>
<accession>A0A239LSI2</accession>
<dbReference type="Proteomes" id="UP000198426">
    <property type="component" value="Unassembled WGS sequence"/>
</dbReference>
<sequence length="156" mass="16901">MIRYSLICGEKHRFDSWFASADAFETLRTSRLVSCAVCGSTSVEKAIMAPSVQTAESKPAKPREADPAPEATPPAERPLASPGSPAEQALAELRQKIEANSDYVGSDFAREARAMHLGETPRRSIHGEANAKDAKGLIEDGIPVLPLPFMPRRKTN</sequence>
<evidence type="ECO:0000256" key="1">
    <source>
        <dbReference type="SAM" id="MobiDB-lite"/>
    </source>
</evidence>
<dbReference type="Pfam" id="PF06676">
    <property type="entry name" value="DUF1178"/>
    <property type="match status" value="1"/>
</dbReference>
<organism evidence="2 3">
    <name type="scientific">Tropicimonas sediminicola</name>
    <dbReference type="NCBI Taxonomy" id="1031541"/>
    <lineage>
        <taxon>Bacteria</taxon>
        <taxon>Pseudomonadati</taxon>
        <taxon>Pseudomonadota</taxon>
        <taxon>Alphaproteobacteria</taxon>
        <taxon>Rhodobacterales</taxon>
        <taxon>Roseobacteraceae</taxon>
        <taxon>Tropicimonas</taxon>
    </lineage>
</organism>
<dbReference type="EMBL" id="FZOY01000011">
    <property type="protein sequence ID" value="SNT33401.1"/>
    <property type="molecule type" value="Genomic_DNA"/>
</dbReference>
<dbReference type="RefSeq" id="WP_089235123.1">
    <property type="nucleotide sequence ID" value="NZ_FZOY01000011.1"/>
</dbReference>
<evidence type="ECO:0000313" key="3">
    <source>
        <dbReference type="Proteomes" id="UP000198426"/>
    </source>
</evidence>
<dbReference type="AlphaFoldDB" id="A0A239LSI2"/>
<evidence type="ECO:0000313" key="2">
    <source>
        <dbReference type="EMBL" id="SNT33401.1"/>
    </source>
</evidence>
<dbReference type="OrthoDB" id="9799894at2"/>